<dbReference type="Proteomes" id="UP000006591">
    <property type="component" value="Chromosome 11"/>
</dbReference>
<dbReference type="Gramene" id="ONIVA11G20560.1">
    <property type="protein sequence ID" value="ONIVA11G20560.1"/>
    <property type="gene ID" value="ONIVA11G20560"/>
</dbReference>
<dbReference type="OMA" id="TETVTCH"/>
<keyword evidence="3" id="KW-1185">Reference proteome</keyword>
<dbReference type="PANTHER" id="PTHR34591">
    <property type="entry name" value="OS03G0653100 PROTEIN-RELATED"/>
    <property type="match status" value="1"/>
</dbReference>
<feature type="region of interest" description="Disordered" evidence="1">
    <location>
        <begin position="1"/>
        <end position="22"/>
    </location>
</feature>
<reference evidence="2" key="1">
    <citation type="submission" date="2015-04" db="UniProtKB">
        <authorList>
            <consortium name="EnsemblPlants"/>
        </authorList>
    </citation>
    <scope>IDENTIFICATION</scope>
    <source>
        <strain evidence="2">SL10</strain>
    </source>
</reference>
<evidence type="ECO:0000256" key="1">
    <source>
        <dbReference type="SAM" id="MobiDB-lite"/>
    </source>
</evidence>
<proteinExistence type="predicted"/>
<sequence>MAFSSSTAMASRGSSVANPATQRCEKLPEHLVAGSVYKPSTYLVFDPAVSSSSHYEVFVIPSAPRKQKTETVTCHRHSHH</sequence>
<dbReference type="EnsemblPlants" id="ONIVA11G20560.1">
    <property type="protein sequence ID" value="ONIVA11G20560.1"/>
    <property type="gene ID" value="ONIVA11G20560"/>
</dbReference>
<dbReference type="PANTHER" id="PTHR34591:SF21">
    <property type="entry name" value="F-BOX DOMAIN CONTAINING PROTEIN, EXPRESSED"/>
    <property type="match status" value="1"/>
</dbReference>
<evidence type="ECO:0000313" key="2">
    <source>
        <dbReference type="EnsemblPlants" id="ONIVA11G20560.1"/>
    </source>
</evidence>
<dbReference type="AlphaFoldDB" id="A0A0E0J4L2"/>
<accession>A0A0E0J4L2</accession>
<protein>
    <submittedName>
        <fullName evidence="2">Uncharacterized protein</fullName>
    </submittedName>
</protein>
<evidence type="ECO:0000313" key="3">
    <source>
        <dbReference type="Proteomes" id="UP000006591"/>
    </source>
</evidence>
<feature type="compositionally biased region" description="Low complexity" evidence="1">
    <location>
        <begin position="1"/>
        <end position="15"/>
    </location>
</feature>
<organism evidence="2">
    <name type="scientific">Oryza nivara</name>
    <name type="common">Indian wild rice</name>
    <name type="synonym">Oryza sativa f. spontanea</name>
    <dbReference type="NCBI Taxonomy" id="4536"/>
    <lineage>
        <taxon>Eukaryota</taxon>
        <taxon>Viridiplantae</taxon>
        <taxon>Streptophyta</taxon>
        <taxon>Embryophyta</taxon>
        <taxon>Tracheophyta</taxon>
        <taxon>Spermatophyta</taxon>
        <taxon>Magnoliopsida</taxon>
        <taxon>Liliopsida</taxon>
        <taxon>Poales</taxon>
        <taxon>Poaceae</taxon>
        <taxon>BOP clade</taxon>
        <taxon>Oryzoideae</taxon>
        <taxon>Oryzeae</taxon>
        <taxon>Oryzinae</taxon>
        <taxon>Oryza</taxon>
    </lineage>
</organism>
<name>A0A0E0J4L2_ORYNI</name>
<dbReference type="HOGENOM" id="CLU_2594074_0_0_1"/>
<reference evidence="2" key="2">
    <citation type="submission" date="2018-04" db="EMBL/GenBank/DDBJ databases">
        <title>OnivRS2 (Oryza nivara Reference Sequence Version 2).</title>
        <authorList>
            <person name="Zhang J."/>
            <person name="Kudrna D."/>
            <person name="Lee S."/>
            <person name="Talag J."/>
            <person name="Rajasekar S."/>
            <person name="Welchert J."/>
            <person name="Hsing Y.-I."/>
            <person name="Wing R.A."/>
        </authorList>
    </citation>
    <scope>NUCLEOTIDE SEQUENCE [LARGE SCALE GENOMIC DNA]</scope>
    <source>
        <strain evidence="2">SL10</strain>
    </source>
</reference>